<organism evidence="2 3">
    <name type="scientific">Teichococcus vastitatis</name>
    <dbReference type="NCBI Taxonomy" id="2307076"/>
    <lineage>
        <taxon>Bacteria</taxon>
        <taxon>Pseudomonadati</taxon>
        <taxon>Pseudomonadota</taxon>
        <taxon>Alphaproteobacteria</taxon>
        <taxon>Acetobacterales</taxon>
        <taxon>Roseomonadaceae</taxon>
        <taxon>Roseomonas</taxon>
    </lineage>
</organism>
<protein>
    <submittedName>
        <fullName evidence="2">PsiF family protein</fullName>
    </submittedName>
</protein>
<evidence type="ECO:0000256" key="1">
    <source>
        <dbReference type="SAM" id="SignalP"/>
    </source>
</evidence>
<sequence length="78" mass="8210">MKSLLPATLCLFLAVPALAPAAESAGTQAAAATRPVRTPSPAQLAARERMRDCAATARSQKLSGDPRKAFMKTCLVKR</sequence>
<evidence type="ECO:0000313" key="3">
    <source>
        <dbReference type="Proteomes" id="UP001201985"/>
    </source>
</evidence>
<gene>
    <name evidence="2" type="ORF">MON41_24265</name>
</gene>
<accession>A0ABS9WBS1</accession>
<keyword evidence="1" id="KW-0732">Signal</keyword>
<dbReference type="InterPro" id="IPR011690">
    <property type="entry name" value="P_starv_induced_PsiF"/>
</dbReference>
<proteinExistence type="predicted"/>
<evidence type="ECO:0000313" key="2">
    <source>
        <dbReference type="EMBL" id="MCI0756754.1"/>
    </source>
</evidence>
<keyword evidence="3" id="KW-1185">Reference proteome</keyword>
<dbReference type="RefSeq" id="WP_120007107.1">
    <property type="nucleotide sequence ID" value="NZ_JALBUU010000125.1"/>
</dbReference>
<dbReference type="Pfam" id="PF07769">
    <property type="entry name" value="PsiF_repeat"/>
    <property type="match status" value="1"/>
</dbReference>
<comment type="caution">
    <text evidence="2">The sequence shown here is derived from an EMBL/GenBank/DDBJ whole genome shotgun (WGS) entry which is preliminary data.</text>
</comment>
<feature type="signal peptide" evidence="1">
    <location>
        <begin position="1"/>
        <end position="21"/>
    </location>
</feature>
<reference evidence="2 3" key="1">
    <citation type="submission" date="2022-03" db="EMBL/GenBank/DDBJ databases">
        <title>Complete genome analysis of Roseomonas KG 17.1 : a prolific producer of plant growth promoters.</title>
        <authorList>
            <person name="Saadouli I."/>
            <person name="Najjari A."/>
            <person name="Mosbah A."/>
            <person name="Ouzari H.I."/>
        </authorList>
    </citation>
    <scope>NUCLEOTIDE SEQUENCE [LARGE SCALE GENOMIC DNA]</scope>
    <source>
        <strain evidence="2 3">KG17-1</strain>
    </source>
</reference>
<feature type="chain" id="PRO_5045881284" evidence="1">
    <location>
        <begin position="22"/>
        <end position="78"/>
    </location>
</feature>
<name>A0ABS9WBS1_9PROT</name>
<dbReference type="Proteomes" id="UP001201985">
    <property type="component" value="Unassembled WGS sequence"/>
</dbReference>
<dbReference type="EMBL" id="JALBUU010000125">
    <property type="protein sequence ID" value="MCI0756754.1"/>
    <property type="molecule type" value="Genomic_DNA"/>
</dbReference>